<dbReference type="Proteomes" id="UP000248731">
    <property type="component" value="Chromosome 1"/>
</dbReference>
<accession>A0A2X4TTG1</accession>
<evidence type="ECO:0000313" key="2">
    <source>
        <dbReference type="Proteomes" id="UP000248731"/>
    </source>
</evidence>
<gene>
    <name evidence="1" type="ORF">NCTC7307_03555</name>
</gene>
<dbReference type="EMBL" id="LS483466">
    <property type="protein sequence ID" value="SQI25838.1"/>
    <property type="molecule type" value="Genomic_DNA"/>
</dbReference>
<evidence type="ECO:0000313" key="1">
    <source>
        <dbReference type="EMBL" id="SQI25838.1"/>
    </source>
</evidence>
<name>A0A2X4TTG1_SALER</name>
<organism evidence="1 2">
    <name type="scientific">Salmonella enterica subsp. arizonae</name>
    <dbReference type="NCBI Taxonomy" id="59203"/>
    <lineage>
        <taxon>Bacteria</taxon>
        <taxon>Pseudomonadati</taxon>
        <taxon>Pseudomonadota</taxon>
        <taxon>Gammaproteobacteria</taxon>
        <taxon>Enterobacterales</taxon>
        <taxon>Enterobacteriaceae</taxon>
        <taxon>Salmonella</taxon>
    </lineage>
</organism>
<protein>
    <submittedName>
        <fullName evidence="1">Tail assembly protein</fullName>
    </submittedName>
</protein>
<sequence length="113" mass="12861">MTFKMSDNAQTIKIYNLRSDTNEFIGAGDTYIPPHTGLPATCTDIAPLTFQPVILLYLMLKPKRGFCKKTIAARRFTTQQPVIRFTSPNPARYPKMSHHFHQMVNTRNGMDEG</sequence>
<keyword evidence="2" id="KW-1185">Reference proteome</keyword>
<reference evidence="1 2" key="1">
    <citation type="submission" date="2018-06" db="EMBL/GenBank/DDBJ databases">
        <authorList>
            <consortium name="Pathogen Informatics"/>
            <person name="Doyle S."/>
        </authorList>
    </citation>
    <scope>NUCLEOTIDE SEQUENCE [LARGE SCALE GENOMIC DNA]</scope>
    <source>
        <strain evidence="1 2">NCTC7307</strain>
    </source>
</reference>
<dbReference type="AlphaFoldDB" id="A0A2X4TTG1"/>
<proteinExistence type="predicted"/>